<proteinExistence type="predicted"/>
<organism evidence="2 3">
    <name type="scientific">Phyllobacterium endophyticum</name>
    <dbReference type="NCBI Taxonomy" id="1149773"/>
    <lineage>
        <taxon>Bacteria</taxon>
        <taxon>Pseudomonadati</taxon>
        <taxon>Pseudomonadota</taxon>
        <taxon>Alphaproteobacteria</taxon>
        <taxon>Hyphomicrobiales</taxon>
        <taxon>Phyllobacteriaceae</taxon>
        <taxon>Phyllobacterium</taxon>
    </lineage>
</organism>
<reference evidence="3" key="1">
    <citation type="submission" date="2017-11" db="EMBL/GenBank/DDBJ databases">
        <authorList>
            <person name="Kuznetsova I."/>
            <person name="Sazanova A."/>
            <person name="Chirak E."/>
            <person name="Safronova V."/>
            <person name="Willems A."/>
        </authorList>
    </citation>
    <scope>NUCLEOTIDE SEQUENCE [LARGE SCALE GENOMIC DNA]</scope>
    <source>
        <strain evidence="3">PEPV15</strain>
    </source>
</reference>
<evidence type="ECO:0000313" key="3">
    <source>
        <dbReference type="Proteomes" id="UP000241158"/>
    </source>
</evidence>
<feature type="transmembrane region" description="Helical" evidence="1">
    <location>
        <begin position="6"/>
        <end position="25"/>
    </location>
</feature>
<name>A0A2P7AVD8_9HYPH</name>
<evidence type="ECO:0000256" key="1">
    <source>
        <dbReference type="SAM" id="Phobius"/>
    </source>
</evidence>
<protein>
    <submittedName>
        <fullName evidence="2">Uncharacterized protein</fullName>
    </submittedName>
</protein>
<feature type="transmembrane region" description="Helical" evidence="1">
    <location>
        <begin position="56"/>
        <end position="76"/>
    </location>
</feature>
<comment type="caution">
    <text evidence="2">The sequence shown here is derived from an EMBL/GenBank/DDBJ whole genome shotgun (WGS) entry which is preliminary data.</text>
</comment>
<keyword evidence="3" id="KW-1185">Reference proteome</keyword>
<gene>
    <name evidence="2" type="ORF">CU100_11115</name>
</gene>
<dbReference type="RefSeq" id="WP_106716634.1">
    <property type="nucleotide sequence ID" value="NZ_JACHXT010000001.1"/>
</dbReference>
<dbReference type="AlphaFoldDB" id="A0A2P7AVD8"/>
<keyword evidence="1" id="KW-0472">Membrane</keyword>
<dbReference type="Proteomes" id="UP000241158">
    <property type="component" value="Unassembled WGS sequence"/>
</dbReference>
<keyword evidence="1" id="KW-0812">Transmembrane</keyword>
<accession>A0A2P7AVD8</accession>
<dbReference type="EMBL" id="PGGN01000002">
    <property type="protein sequence ID" value="PSH58180.1"/>
    <property type="molecule type" value="Genomic_DNA"/>
</dbReference>
<evidence type="ECO:0000313" key="2">
    <source>
        <dbReference type="EMBL" id="PSH58180.1"/>
    </source>
</evidence>
<sequence length="79" mass="8327">MVTTKLIGALLVICGLLYMAGAALYRGRMSEPHSSRGESAGLEPRHRGLRFLGLKANWPGLVIAALGALMLLIPSVDGP</sequence>
<dbReference type="OrthoDB" id="8004797at2"/>
<keyword evidence="1" id="KW-1133">Transmembrane helix</keyword>